<sequence>MRSRKIIAHGIVAAVALAGAASLSAAAQAAPASVAIGSAAAAPDDSKFIDDFWDKSECEKVGKALVEKKNYTTYTCEHDWLSGDWNLWVYW</sequence>
<organism evidence="2 3">
    <name type="scientific">Actinoplanes teichomyceticus</name>
    <dbReference type="NCBI Taxonomy" id="1867"/>
    <lineage>
        <taxon>Bacteria</taxon>
        <taxon>Bacillati</taxon>
        <taxon>Actinomycetota</taxon>
        <taxon>Actinomycetes</taxon>
        <taxon>Micromonosporales</taxon>
        <taxon>Micromonosporaceae</taxon>
        <taxon>Actinoplanes</taxon>
    </lineage>
</organism>
<dbReference type="Proteomes" id="UP000320239">
    <property type="component" value="Unassembled WGS sequence"/>
</dbReference>
<name>A0A561VLS8_ACTTI</name>
<protein>
    <submittedName>
        <fullName evidence="2">Uncharacterized protein</fullName>
    </submittedName>
</protein>
<evidence type="ECO:0000256" key="1">
    <source>
        <dbReference type="SAM" id="SignalP"/>
    </source>
</evidence>
<accession>A0A561VLS8</accession>
<dbReference type="AlphaFoldDB" id="A0A561VLS8"/>
<evidence type="ECO:0000313" key="3">
    <source>
        <dbReference type="Proteomes" id="UP000320239"/>
    </source>
</evidence>
<reference evidence="2 3" key="1">
    <citation type="submission" date="2019-06" db="EMBL/GenBank/DDBJ databases">
        <title>Sequencing the genomes of 1000 actinobacteria strains.</title>
        <authorList>
            <person name="Klenk H.-P."/>
        </authorList>
    </citation>
    <scope>NUCLEOTIDE SEQUENCE [LARGE SCALE GENOMIC DNA]</scope>
    <source>
        <strain evidence="2 3">DSM 43866</strain>
    </source>
</reference>
<keyword evidence="3" id="KW-1185">Reference proteome</keyword>
<feature type="chain" id="PRO_5022018143" evidence="1">
    <location>
        <begin position="30"/>
        <end position="91"/>
    </location>
</feature>
<evidence type="ECO:0000313" key="2">
    <source>
        <dbReference type="EMBL" id="TWG12576.1"/>
    </source>
</evidence>
<comment type="caution">
    <text evidence="2">The sequence shown here is derived from an EMBL/GenBank/DDBJ whole genome shotgun (WGS) entry which is preliminary data.</text>
</comment>
<gene>
    <name evidence="2" type="ORF">FHX34_105443</name>
</gene>
<dbReference type="RefSeq" id="WP_145831025.1">
    <property type="nucleotide sequence ID" value="NZ_BOMX01000095.1"/>
</dbReference>
<proteinExistence type="predicted"/>
<feature type="signal peptide" evidence="1">
    <location>
        <begin position="1"/>
        <end position="29"/>
    </location>
</feature>
<dbReference type="EMBL" id="VIWY01000005">
    <property type="protein sequence ID" value="TWG12576.1"/>
    <property type="molecule type" value="Genomic_DNA"/>
</dbReference>
<keyword evidence="1" id="KW-0732">Signal</keyword>